<dbReference type="GO" id="GO:0008175">
    <property type="term" value="F:tRNA methyltransferase activity"/>
    <property type="evidence" value="ECO:0007669"/>
    <property type="project" value="TreeGrafter"/>
</dbReference>
<comment type="caution">
    <text evidence="4">The sequence shown here is derived from an EMBL/GenBank/DDBJ whole genome shotgun (WGS) entry which is preliminary data.</text>
</comment>
<dbReference type="InterPro" id="IPR030382">
    <property type="entry name" value="MeTrfase_TRM5/TYW2"/>
</dbReference>
<name>A0A8T9BL53_9HELO</name>
<proteinExistence type="predicted"/>
<evidence type="ECO:0000256" key="2">
    <source>
        <dbReference type="ARBA" id="ARBA00049400"/>
    </source>
</evidence>
<accession>A0A8T9BL53</accession>
<evidence type="ECO:0000313" key="4">
    <source>
        <dbReference type="EMBL" id="TVY19059.1"/>
    </source>
</evidence>
<dbReference type="AlphaFoldDB" id="A0A8T9BL53"/>
<protein>
    <recommendedName>
        <fullName evidence="1">tRNA(Phe) (4-demethylwyosine(37)-C(7)) aminocarboxypropyltransferase</fullName>
        <ecNumber evidence="1">2.5.1.114</ecNumber>
    </recommendedName>
</protein>
<evidence type="ECO:0000313" key="5">
    <source>
        <dbReference type="Proteomes" id="UP000469559"/>
    </source>
</evidence>
<dbReference type="GO" id="GO:0005737">
    <property type="term" value="C:cytoplasm"/>
    <property type="evidence" value="ECO:0007669"/>
    <property type="project" value="TreeGrafter"/>
</dbReference>
<evidence type="ECO:0000259" key="3">
    <source>
        <dbReference type="PROSITE" id="PS51684"/>
    </source>
</evidence>
<dbReference type="EMBL" id="QGMF01000129">
    <property type="protein sequence ID" value="TVY19059.1"/>
    <property type="molecule type" value="Genomic_DNA"/>
</dbReference>
<sequence length="464" mass="51924">MPCCCLQRIMHIWADSRSSSAHSSIAEAELVLASECCHHLMLPSRDMIEPTGTELPDTNRRANSINQQSPITCTRTTLKRPRNPKPASPILQAVTTWSSSLPPELLGTIHTTLQELLATAPKRWVTYPPMVLLPSGSLSGPWTPILNLSFPASHRESLCAAIVASIAKKEGKGSLTHLAINSGIPLHKHEDAENILRTPSGLVTLDGDFGPVLSPNHVPGPQDFADAFWVSTKQNGISQTWAPRYTMFSRGNVKEKARLLGFHSASPSQVEGRRRSKEELKRDVAVDLYAGIGYFVFSYAALGMRVYGWEINGWSVEGLRRGAGLNGWGVRAVKGDERWHVKEEGDERIVVFEEDNSKAEERLRGLSERERGRIRHVNLGLLPTSQGSWEMALRILNAEGWLHVHENVGVNDVDSRKVEIEAMFRSWLKKAKDEREVKVEHVEFVKTFAPGVWHCVFDIYIYYK</sequence>
<dbReference type="EC" id="2.5.1.114" evidence="1"/>
<reference evidence="4 5" key="1">
    <citation type="submission" date="2018-05" db="EMBL/GenBank/DDBJ databases">
        <title>Whole genome sequencing for identification of molecular markers to develop diagnostic detection tools for the regulated plant pathogen Lachnellula willkommii.</title>
        <authorList>
            <person name="Giroux E."/>
            <person name="Bilodeau G."/>
        </authorList>
    </citation>
    <scope>NUCLEOTIDE SEQUENCE [LARGE SCALE GENOMIC DNA]</scope>
    <source>
        <strain evidence="4 5">CBS 203.66</strain>
    </source>
</reference>
<organism evidence="4 5">
    <name type="scientific">Lachnellula arida</name>
    <dbReference type="NCBI Taxonomy" id="1316785"/>
    <lineage>
        <taxon>Eukaryota</taxon>
        <taxon>Fungi</taxon>
        <taxon>Dikarya</taxon>
        <taxon>Ascomycota</taxon>
        <taxon>Pezizomycotina</taxon>
        <taxon>Leotiomycetes</taxon>
        <taxon>Helotiales</taxon>
        <taxon>Lachnaceae</taxon>
        <taxon>Lachnellula</taxon>
    </lineage>
</organism>
<dbReference type="PANTHER" id="PTHR23245">
    <property type="entry name" value="TRNA METHYLTRANSFERASE"/>
    <property type="match status" value="1"/>
</dbReference>
<dbReference type="Gene3D" id="3.40.50.150">
    <property type="entry name" value="Vaccinia Virus protein VP39"/>
    <property type="match status" value="1"/>
</dbReference>
<dbReference type="PANTHER" id="PTHR23245:SF25">
    <property type="entry name" value="TRNA WYBUTOSINE-SYNTHESIZING PROTEIN 2 HOMOLOG"/>
    <property type="match status" value="1"/>
</dbReference>
<dbReference type="SUPFAM" id="SSF53335">
    <property type="entry name" value="S-adenosyl-L-methionine-dependent methyltransferases"/>
    <property type="match status" value="1"/>
</dbReference>
<keyword evidence="5" id="KW-1185">Reference proteome</keyword>
<gene>
    <name evidence="4" type="primary">trm12</name>
    <name evidence="4" type="ORF">LARI1_G002038</name>
</gene>
<dbReference type="OrthoDB" id="2387925at2759"/>
<dbReference type="GO" id="GO:0030488">
    <property type="term" value="P:tRNA methylation"/>
    <property type="evidence" value="ECO:0007669"/>
    <property type="project" value="TreeGrafter"/>
</dbReference>
<dbReference type="GO" id="GO:0102522">
    <property type="term" value="F:tRNA 4-demethylwyosine alpha-amino-alpha-carboxypropyltransferase activity"/>
    <property type="evidence" value="ECO:0007669"/>
    <property type="project" value="UniProtKB-EC"/>
</dbReference>
<evidence type="ECO:0000256" key="1">
    <source>
        <dbReference type="ARBA" id="ARBA00012265"/>
    </source>
</evidence>
<dbReference type="InterPro" id="IPR029063">
    <property type="entry name" value="SAM-dependent_MTases_sf"/>
</dbReference>
<dbReference type="PROSITE" id="PS51684">
    <property type="entry name" value="SAM_MT_TRM5_TYW2"/>
    <property type="match status" value="1"/>
</dbReference>
<dbReference type="Proteomes" id="UP000469559">
    <property type="component" value="Unassembled WGS sequence"/>
</dbReference>
<dbReference type="GO" id="GO:0031591">
    <property type="term" value="P:wybutosine biosynthetic process"/>
    <property type="evidence" value="ECO:0007669"/>
    <property type="project" value="TreeGrafter"/>
</dbReference>
<feature type="domain" description="SAM-dependent methyltransferase TRM5/TYW2-type" evidence="3">
    <location>
        <begin position="169"/>
        <end position="463"/>
    </location>
</feature>
<comment type="catalytic activity">
    <reaction evidence="2">
        <text>4-demethylwyosine(37) in tRNA(Phe) + S-adenosyl-L-methionine = 4-demethyl-7-[(3S)-3-amino-3-carboxypropyl]wyosine(37) in tRNA(Phe) + S-methyl-5'-thioadenosine + H(+)</text>
        <dbReference type="Rhea" id="RHEA:36355"/>
        <dbReference type="Rhea" id="RHEA-COMP:10164"/>
        <dbReference type="Rhea" id="RHEA-COMP:10378"/>
        <dbReference type="ChEBI" id="CHEBI:15378"/>
        <dbReference type="ChEBI" id="CHEBI:17509"/>
        <dbReference type="ChEBI" id="CHEBI:59789"/>
        <dbReference type="ChEBI" id="CHEBI:64315"/>
        <dbReference type="ChEBI" id="CHEBI:73550"/>
        <dbReference type="EC" id="2.5.1.114"/>
    </reaction>
</comment>